<keyword evidence="3" id="KW-1185">Reference proteome</keyword>
<dbReference type="AlphaFoldDB" id="A0A4D6MCX5"/>
<feature type="compositionally biased region" description="Basic and acidic residues" evidence="1">
    <location>
        <begin position="49"/>
        <end position="66"/>
    </location>
</feature>
<name>A0A4D6MCX5_VIGUN</name>
<sequence>MSLREGSKVVSNSTAKEVELGEGWGRPMERAEKWVEEAMRKARPSSKGQEGEERMEKEKREEKEAVELVWGSRKQRVKKVIIGDTREGLGVQGEAPHEKQ</sequence>
<protein>
    <submittedName>
        <fullName evidence="2">Uncharacterized protein</fullName>
    </submittedName>
</protein>
<organism evidence="2 3">
    <name type="scientific">Vigna unguiculata</name>
    <name type="common">Cowpea</name>
    <dbReference type="NCBI Taxonomy" id="3917"/>
    <lineage>
        <taxon>Eukaryota</taxon>
        <taxon>Viridiplantae</taxon>
        <taxon>Streptophyta</taxon>
        <taxon>Embryophyta</taxon>
        <taxon>Tracheophyta</taxon>
        <taxon>Spermatophyta</taxon>
        <taxon>Magnoliopsida</taxon>
        <taxon>eudicotyledons</taxon>
        <taxon>Gunneridae</taxon>
        <taxon>Pentapetalae</taxon>
        <taxon>rosids</taxon>
        <taxon>fabids</taxon>
        <taxon>Fabales</taxon>
        <taxon>Fabaceae</taxon>
        <taxon>Papilionoideae</taxon>
        <taxon>50 kb inversion clade</taxon>
        <taxon>NPAAA clade</taxon>
        <taxon>indigoferoid/millettioid clade</taxon>
        <taxon>Phaseoleae</taxon>
        <taxon>Vigna</taxon>
    </lineage>
</organism>
<reference evidence="2 3" key="1">
    <citation type="submission" date="2019-04" db="EMBL/GenBank/DDBJ databases">
        <title>An improved genome assembly and genetic linkage map for asparagus bean, Vigna unguiculata ssp. sesquipedialis.</title>
        <authorList>
            <person name="Xia Q."/>
            <person name="Zhang R."/>
            <person name="Dong Y."/>
        </authorList>
    </citation>
    <scope>NUCLEOTIDE SEQUENCE [LARGE SCALE GENOMIC DNA]</scope>
    <source>
        <tissue evidence="2">Leaf</tissue>
    </source>
</reference>
<feature type="region of interest" description="Disordered" evidence="1">
    <location>
        <begin position="36"/>
        <end position="67"/>
    </location>
</feature>
<evidence type="ECO:0000256" key="1">
    <source>
        <dbReference type="SAM" id="MobiDB-lite"/>
    </source>
</evidence>
<proteinExistence type="predicted"/>
<dbReference type="Proteomes" id="UP000501690">
    <property type="component" value="Linkage Group LG7"/>
</dbReference>
<evidence type="ECO:0000313" key="3">
    <source>
        <dbReference type="Proteomes" id="UP000501690"/>
    </source>
</evidence>
<dbReference type="EMBL" id="CP039351">
    <property type="protein sequence ID" value="QCD99215.1"/>
    <property type="molecule type" value="Genomic_DNA"/>
</dbReference>
<accession>A0A4D6MCX5</accession>
<gene>
    <name evidence="2" type="ORF">DEO72_LG7g496</name>
</gene>
<evidence type="ECO:0000313" key="2">
    <source>
        <dbReference type="EMBL" id="QCD99215.1"/>
    </source>
</evidence>